<dbReference type="OrthoDB" id="9789139at2"/>
<dbReference type="Proteomes" id="UP000186890">
    <property type="component" value="Unassembled WGS sequence"/>
</dbReference>
<dbReference type="InterPro" id="IPR005122">
    <property type="entry name" value="Uracil-DNA_glycosylase-like"/>
</dbReference>
<dbReference type="Gene3D" id="3.40.470.10">
    <property type="entry name" value="Uracil-DNA glycosylase-like domain"/>
    <property type="match status" value="1"/>
</dbReference>
<evidence type="ECO:0000313" key="2">
    <source>
        <dbReference type="EMBL" id="OLF48639.1"/>
    </source>
</evidence>
<dbReference type="Pfam" id="PF03167">
    <property type="entry name" value="UDG"/>
    <property type="match status" value="1"/>
</dbReference>
<accession>A0A1Q8EA13</accession>
<dbReference type="EMBL" id="MSJM01000002">
    <property type="protein sequence ID" value="OLF48639.1"/>
    <property type="molecule type" value="Genomic_DNA"/>
</dbReference>
<dbReference type="InterPro" id="IPR047124">
    <property type="entry name" value="HI_0220.2"/>
</dbReference>
<dbReference type="SMART" id="SM00987">
    <property type="entry name" value="UreE_C"/>
    <property type="match status" value="1"/>
</dbReference>
<feature type="domain" description="Uracil-DNA glycosylase-like" evidence="1">
    <location>
        <begin position="28"/>
        <end position="185"/>
    </location>
</feature>
<dbReference type="PANTHER" id="PTHR42160">
    <property type="entry name" value="URACIL-DNA GLYCOSYLASE SUPERFAMILY PROTEIN"/>
    <property type="match status" value="1"/>
</dbReference>
<dbReference type="AlphaFoldDB" id="A0A1Q8EA13"/>
<organism evidence="2 3">
    <name type="scientific">Streptococcus cuniculi</name>
    <dbReference type="NCBI Taxonomy" id="1432788"/>
    <lineage>
        <taxon>Bacteria</taxon>
        <taxon>Bacillati</taxon>
        <taxon>Bacillota</taxon>
        <taxon>Bacilli</taxon>
        <taxon>Lactobacillales</taxon>
        <taxon>Streptococcaceae</taxon>
        <taxon>Streptococcus</taxon>
    </lineage>
</organism>
<reference evidence="3" key="1">
    <citation type="submission" date="2016-12" db="EMBL/GenBank/DDBJ databases">
        <authorList>
            <person name="Gulvik C.A."/>
        </authorList>
    </citation>
    <scope>NUCLEOTIDE SEQUENCE [LARGE SCALE GENOMIC DNA]</scope>
    <source>
        <strain evidence="3">NED12-00049-6B</strain>
    </source>
</reference>
<evidence type="ECO:0000259" key="1">
    <source>
        <dbReference type="SMART" id="SM00986"/>
    </source>
</evidence>
<name>A0A1Q8EA13_9STRE</name>
<evidence type="ECO:0000313" key="3">
    <source>
        <dbReference type="Proteomes" id="UP000186890"/>
    </source>
</evidence>
<dbReference type="SMART" id="SM00986">
    <property type="entry name" value="UDG"/>
    <property type="match status" value="1"/>
</dbReference>
<dbReference type="CDD" id="cd10033">
    <property type="entry name" value="UDG_like"/>
    <property type="match status" value="1"/>
</dbReference>
<proteinExistence type="predicted"/>
<dbReference type="InterPro" id="IPR036895">
    <property type="entry name" value="Uracil-DNA_glycosylase-like_sf"/>
</dbReference>
<protein>
    <submittedName>
        <fullName evidence="2">Uracil-DNA glycosylase</fullName>
    </submittedName>
</protein>
<gene>
    <name evidence="2" type="ORF">BU202_03220</name>
</gene>
<comment type="caution">
    <text evidence="2">The sequence shown here is derived from an EMBL/GenBank/DDBJ whole genome shotgun (WGS) entry which is preliminary data.</text>
</comment>
<dbReference type="RefSeq" id="WP_075104359.1">
    <property type="nucleotide sequence ID" value="NZ_MSJM01000002.1"/>
</dbReference>
<dbReference type="PANTHER" id="PTHR42160:SF1">
    <property type="entry name" value="URACIL-DNA GLYCOSYLASE SUPERFAMILY PROTEIN"/>
    <property type="match status" value="1"/>
</dbReference>
<sequence>MSSIEEIRTAIIADPANQAYTEQGIQPLFQAGSGAKIVIIGQAPGLKAQEKARLFADPSGDNLRAWLGVDTETFYDANQLAILPMDFYYPGKGKSGDLPPRKGFAQRWHSQLLANLPQLELTLLIGQYAQEYYLKDRRKRTLTETVQAYEEYLPQYLPLVHPSPRNNIWQAKNPWFRTNLVPKLQEKVSQILDK</sequence>
<dbReference type="SUPFAM" id="SSF52141">
    <property type="entry name" value="Uracil-DNA glycosylase-like"/>
    <property type="match status" value="1"/>
</dbReference>
<keyword evidence="3" id="KW-1185">Reference proteome</keyword>